<dbReference type="EMBL" id="AP011530">
    <property type="protein sequence ID" value="BAI81738.1"/>
    <property type="molecule type" value="Genomic_DNA"/>
</dbReference>
<keyword evidence="2" id="KW-1185">Reference proteome</keyword>
<dbReference type="AlphaFoldDB" id="D3PEU6"/>
<protein>
    <submittedName>
        <fullName evidence="1">Uncharacterized protein</fullName>
    </submittedName>
</protein>
<proteinExistence type="predicted"/>
<dbReference type="KEGG" id="ddf:DEFDS_P116"/>
<dbReference type="HOGENOM" id="CLU_2218752_0_0_0"/>
<sequence length="106" mass="12951">MNYNNIFFNKEINEEIDKKINILINDIIKLLQLYQFYPVYKNKYIYNDENNDKFMAISILLQNKQLRIEINKNNKTDVINIPFHQLVYPYVILHDLIQNFQDHLTK</sequence>
<evidence type="ECO:0000313" key="1">
    <source>
        <dbReference type="EMBL" id="BAI81738.1"/>
    </source>
</evidence>
<dbReference type="Proteomes" id="UP000001520">
    <property type="component" value="Plasmid megaplasmid pDF308"/>
</dbReference>
<accession>D3PEU6</accession>
<name>D3PEU6_DEFDS</name>
<keyword evidence="1" id="KW-0614">Plasmid</keyword>
<reference evidence="1 2" key="1">
    <citation type="journal article" date="2010" name="DNA Res.">
        <title>Bacterial lifestyle in a deep-sea hydrothermal vent chimney revealed by the genome sequence of the thermophilic bacterium Deferribacter desulfuricans SSM1.</title>
        <authorList>
            <person name="Takaki Y."/>
            <person name="Shimamura S."/>
            <person name="Nakagawa S."/>
            <person name="Fukuhara Y."/>
            <person name="Horikawa H."/>
            <person name="Ankai A."/>
            <person name="Harada T."/>
            <person name="Hosoyama A."/>
            <person name="Oguchi A."/>
            <person name="Fukui S."/>
            <person name="Fujita N."/>
            <person name="Takami H."/>
            <person name="Takai K."/>
        </authorList>
    </citation>
    <scope>NUCLEOTIDE SEQUENCE [LARGE SCALE GENOMIC DNA]</scope>
    <source>
        <strain evidence="2">DSM 14783 / JCM 11476 / NBRC 101012 / SSM1</strain>
        <plasmid evidence="2">Plasmid megaplasmid pDF308</plasmid>
    </source>
</reference>
<gene>
    <name evidence="1" type="ordered locus">DEFDS_P116</name>
</gene>
<dbReference type="RefSeq" id="WP_013008965.1">
    <property type="nucleotide sequence ID" value="NC_013940.1"/>
</dbReference>
<organism evidence="1 2">
    <name type="scientific">Deferribacter desulfuricans (strain DSM 14783 / JCM 11476 / NBRC 101012 / SSM1)</name>
    <dbReference type="NCBI Taxonomy" id="639282"/>
    <lineage>
        <taxon>Bacteria</taxon>
        <taxon>Pseudomonadati</taxon>
        <taxon>Deferribacterota</taxon>
        <taxon>Deferribacteres</taxon>
        <taxon>Deferribacterales</taxon>
        <taxon>Deferribacteraceae</taxon>
        <taxon>Deferribacter</taxon>
    </lineage>
</organism>
<evidence type="ECO:0000313" key="2">
    <source>
        <dbReference type="Proteomes" id="UP000001520"/>
    </source>
</evidence>
<geneLocation type="plasmid" evidence="1 2">
    <name>megaplasmid pDF308</name>
</geneLocation>